<evidence type="ECO:0000256" key="8">
    <source>
        <dbReference type="ARBA" id="ARBA00023136"/>
    </source>
</evidence>
<feature type="transmembrane region" description="Helical" evidence="9">
    <location>
        <begin position="90"/>
        <end position="109"/>
    </location>
</feature>
<proteinExistence type="inferred from homology"/>
<dbReference type="Pfam" id="PF13727">
    <property type="entry name" value="CoA_binding_3"/>
    <property type="match status" value="1"/>
</dbReference>
<evidence type="ECO:0000256" key="7">
    <source>
        <dbReference type="ARBA" id="ARBA00022989"/>
    </source>
</evidence>
<evidence type="ECO:0000256" key="3">
    <source>
        <dbReference type="ARBA" id="ARBA00006464"/>
    </source>
</evidence>
<evidence type="ECO:0000256" key="5">
    <source>
        <dbReference type="ARBA" id="ARBA00022679"/>
    </source>
</evidence>
<keyword evidence="7 9" id="KW-1133">Transmembrane helix</keyword>
<reference evidence="11" key="2">
    <citation type="journal article" date="2015" name="Sci. Rep.">
        <title>Genetic analysis of capsular polysaccharide synthesis gene clusters in 79 capsular types of Klebsiella spp.</title>
        <authorList>
            <person name="Pan Y.J."/>
            <person name="Lin T.L."/>
            <person name="Chen C.T."/>
            <person name="Chen Y.Y."/>
            <person name="Hsieh P.F."/>
            <person name="Hsu C.R."/>
            <person name="Wu M.C."/>
            <person name="Wang J.T."/>
        </authorList>
    </citation>
    <scope>NUCLEOTIDE SEQUENCE</scope>
    <source>
        <strain evidence="11">6613</strain>
    </source>
</reference>
<comment type="similarity">
    <text evidence="3">Belongs to the bacterial sugar transferase family.</text>
</comment>
<keyword evidence="5 11" id="KW-0808">Transferase</keyword>
<dbReference type="InterPro" id="IPR017472">
    <property type="entry name" value="Undecaprenyl-P_galact_Ptfrase"/>
</dbReference>
<dbReference type="EMBL" id="AB924565">
    <property type="protein sequence ID" value="BAT23501.1"/>
    <property type="molecule type" value="Genomic_DNA"/>
</dbReference>
<feature type="transmembrane region" description="Helical" evidence="9">
    <location>
        <begin position="280"/>
        <end position="300"/>
    </location>
</feature>
<comment type="subcellular location">
    <subcellularLocation>
        <location evidence="2">Cell membrane</location>
    </subcellularLocation>
    <subcellularLocation>
        <location evidence="1">Membrane</location>
        <topology evidence="1">Multi-pass membrane protein</topology>
    </subcellularLocation>
</comment>
<dbReference type="GO" id="GO:0005886">
    <property type="term" value="C:plasma membrane"/>
    <property type="evidence" value="ECO:0007669"/>
    <property type="project" value="UniProtKB-SubCell"/>
</dbReference>
<dbReference type="GO" id="GO:0016780">
    <property type="term" value="F:phosphotransferase activity, for other substituted phosphate groups"/>
    <property type="evidence" value="ECO:0007669"/>
    <property type="project" value="TreeGrafter"/>
</dbReference>
<dbReference type="PANTHER" id="PTHR30576">
    <property type="entry name" value="COLANIC BIOSYNTHESIS UDP-GLUCOSE LIPID CARRIER TRANSFERASE"/>
    <property type="match status" value="1"/>
</dbReference>
<feature type="domain" description="Bacterial sugar transferase" evidence="10">
    <location>
        <begin position="278"/>
        <end position="469"/>
    </location>
</feature>
<protein>
    <submittedName>
        <fullName evidence="11">Undecaprenolphosphate hexose-1-P transferase</fullName>
    </submittedName>
</protein>
<evidence type="ECO:0000259" key="10">
    <source>
        <dbReference type="Pfam" id="PF02397"/>
    </source>
</evidence>
<reference evidence="11" key="1">
    <citation type="submission" date="2014-04" db="EMBL/GenBank/DDBJ databases">
        <authorList>
            <person name="Harrison E."/>
        </authorList>
    </citation>
    <scope>NUCLEOTIDE SEQUENCE</scope>
    <source>
        <strain evidence="11">6613</strain>
    </source>
</reference>
<evidence type="ECO:0000256" key="1">
    <source>
        <dbReference type="ARBA" id="ARBA00004141"/>
    </source>
</evidence>
<feature type="transmembrane region" description="Helical" evidence="9">
    <location>
        <begin position="49"/>
        <end position="69"/>
    </location>
</feature>
<dbReference type="GO" id="GO:0000271">
    <property type="term" value="P:polysaccharide biosynthetic process"/>
    <property type="evidence" value="ECO:0007669"/>
    <property type="project" value="InterPro"/>
</dbReference>
<name>A0A0P0YQR9_9ENTR</name>
<keyword evidence="8 9" id="KW-0472">Membrane</keyword>
<keyword evidence="6 9" id="KW-0812">Transmembrane</keyword>
<dbReference type="NCBIfam" id="TIGR03022">
    <property type="entry name" value="WbaP_sugtrans"/>
    <property type="match status" value="1"/>
</dbReference>
<dbReference type="NCBIfam" id="TIGR03025">
    <property type="entry name" value="EPS_sugtrans"/>
    <property type="match status" value="1"/>
</dbReference>
<dbReference type="Gene3D" id="3.40.50.720">
    <property type="entry name" value="NAD(P)-binding Rossmann-like Domain"/>
    <property type="match status" value="1"/>
</dbReference>
<feature type="transmembrane region" description="Helical" evidence="9">
    <location>
        <begin position="12"/>
        <end position="37"/>
    </location>
</feature>
<feature type="transmembrane region" description="Helical" evidence="9">
    <location>
        <begin position="115"/>
        <end position="132"/>
    </location>
</feature>
<evidence type="ECO:0000256" key="6">
    <source>
        <dbReference type="ARBA" id="ARBA00022692"/>
    </source>
</evidence>
<keyword evidence="4" id="KW-1003">Cell membrane</keyword>
<dbReference type="AlphaFoldDB" id="A0A0P0YQR9"/>
<dbReference type="InterPro" id="IPR003362">
    <property type="entry name" value="Bact_transf"/>
</dbReference>
<evidence type="ECO:0000256" key="4">
    <source>
        <dbReference type="ARBA" id="ARBA00022475"/>
    </source>
</evidence>
<evidence type="ECO:0000256" key="2">
    <source>
        <dbReference type="ARBA" id="ARBA00004236"/>
    </source>
</evidence>
<dbReference type="InterPro" id="IPR017475">
    <property type="entry name" value="EPS_sugar_tfrase"/>
</dbReference>
<accession>A0A0P0YQR9</accession>
<evidence type="ECO:0000313" key="11">
    <source>
        <dbReference type="EMBL" id="BAT23501.1"/>
    </source>
</evidence>
<sequence length="474" mass="54780">MSPFGRNIIVSSALALSDIITFAITPFIAIFILSLAFYDFDKIAPVEQYRGWVVLHCLLAFCCVSWFSIRLRHYFYRKTFWYELKEILRTLVIFAVIEIAVLAFASWAFSRYLWILSWLITFLLVPVARMIVKRLLNALGLWERDTWIVGNGKNAYEAYKAIKSEHNLGLVIVGFICDTKSDENKTIEGLPVVYGDEKWLSSKDKRTQFILAVESNQSDIRNNWLRDLMIKGYRYVSVIPTLRGMPLDSTDVSFIFSHEVMIFRVQQNLAKWSSRLMKRCFDIAGSLTIILILSPLLIYITTKVKKDGGPAIYGHERVGKNGHKFKCLKFRSMVINSQEVLSKLLENDPVARVEWDTTFKLKNDPRVTPIGRFLRRTSLDELPQLFNVLRGEMSLVGPRPIITDELARYNDEVAYYLLSKPGMTGLWQVSGRSDVDYDTRVYLDAWYVKNWSMWNDIAILFKTVGVVLKRDGAY</sequence>
<organism evidence="11">
    <name type="scientific">Klebsiella sp. 6613</name>
    <dbReference type="NCBI Taxonomy" id="97472"/>
    <lineage>
        <taxon>Bacteria</taxon>
        <taxon>Pseudomonadati</taxon>
        <taxon>Pseudomonadota</taxon>
        <taxon>Gammaproteobacteria</taxon>
        <taxon>Enterobacterales</taxon>
        <taxon>Enterobacteriaceae</taxon>
        <taxon>Klebsiella/Raoultella group</taxon>
        <taxon>Klebsiella</taxon>
    </lineage>
</organism>
<dbReference type="Pfam" id="PF02397">
    <property type="entry name" value="Bac_transf"/>
    <property type="match status" value="1"/>
</dbReference>
<dbReference type="PANTHER" id="PTHR30576:SF4">
    <property type="entry name" value="UNDECAPRENYL-PHOSPHATE GALACTOSE PHOSPHOTRANSFERASE"/>
    <property type="match status" value="1"/>
</dbReference>
<gene>
    <name evidence="11" type="primary">wbaP</name>
</gene>
<evidence type="ECO:0000256" key="9">
    <source>
        <dbReference type="SAM" id="Phobius"/>
    </source>
</evidence>